<gene>
    <name evidence="1" type="ORF">J2Z66_003977</name>
</gene>
<accession>A0ABS4J0T3</accession>
<comment type="caution">
    <text evidence="1">The sequence shown here is derived from an EMBL/GenBank/DDBJ whole genome shotgun (WGS) entry which is preliminary data.</text>
</comment>
<organism evidence="1 2">
    <name type="scientific">Paenibacillus eucommiae</name>
    <dbReference type="NCBI Taxonomy" id="1355755"/>
    <lineage>
        <taxon>Bacteria</taxon>
        <taxon>Bacillati</taxon>
        <taxon>Bacillota</taxon>
        <taxon>Bacilli</taxon>
        <taxon>Bacillales</taxon>
        <taxon>Paenibacillaceae</taxon>
        <taxon>Paenibacillus</taxon>
    </lineage>
</organism>
<evidence type="ECO:0000313" key="2">
    <source>
        <dbReference type="Proteomes" id="UP001519287"/>
    </source>
</evidence>
<protein>
    <submittedName>
        <fullName evidence="1">Uncharacterized protein</fullName>
    </submittedName>
</protein>
<dbReference type="Proteomes" id="UP001519287">
    <property type="component" value="Unassembled WGS sequence"/>
</dbReference>
<reference evidence="1 2" key="1">
    <citation type="submission" date="2021-03" db="EMBL/GenBank/DDBJ databases">
        <title>Genomic Encyclopedia of Type Strains, Phase IV (KMG-IV): sequencing the most valuable type-strain genomes for metagenomic binning, comparative biology and taxonomic classification.</title>
        <authorList>
            <person name="Goeker M."/>
        </authorList>
    </citation>
    <scope>NUCLEOTIDE SEQUENCE [LARGE SCALE GENOMIC DNA]</scope>
    <source>
        <strain evidence="1 2">DSM 26048</strain>
    </source>
</reference>
<dbReference type="EMBL" id="JAGGLB010000013">
    <property type="protein sequence ID" value="MBP1992369.1"/>
    <property type="molecule type" value="Genomic_DNA"/>
</dbReference>
<evidence type="ECO:0000313" key="1">
    <source>
        <dbReference type="EMBL" id="MBP1992369.1"/>
    </source>
</evidence>
<name>A0ABS4J0T3_9BACL</name>
<sequence>MKNMKNIVKVAYSFCSSSPVPLAARKSPPIKRETLLVVSLSPGVLCSTLATERNGGGWKSVRVRI</sequence>
<proteinExistence type="predicted"/>
<keyword evidence="2" id="KW-1185">Reference proteome</keyword>